<dbReference type="OrthoDB" id="48317at2759"/>
<dbReference type="Gene3D" id="3.90.180.10">
    <property type="entry name" value="Medium-chain alcohol dehydrogenases, catalytic domain"/>
    <property type="match status" value="2"/>
</dbReference>
<keyword evidence="5" id="KW-1185">Reference proteome</keyword>
<protein>
    <recommendedName>
        <fullName evidence="3">Enoyl reductase (ER) domain-containing protein</fullName>
    </recommendedName>
</protein>
<dbReference type="GO" id="GO:0035925">
    <property type="term" value="F:mRNA 3'-UTR AU-rich region binding"/>
    <property type="evidence" value="ECO:0007669"/>
    <property type="project" value="TreeGrafter"/>
</dbReference>
<dbReference type="InterPro" id="IPR011032">
    <property type="entry name" value="GroES-like_sf"/>
</dbReference>
<evidence type="ECO:0000256" key="2">
    <source>
        <dbReference type="ARBA" id="ARBA00023002"/>
    </source>
</evidence>
<dbReference type="EMBL" id="JAGPYM010000019">
    <property type="protein sequence ID" value="KAH6884867.1"/>
    <property type="molecule type" value="Genomic_DNA"/>
</dbReference>
<name>A0A9P8VY19_9HYPO</name>
<proteinExistence type="predicted"/>
<dbReference type="PANTHER" id="PTHR48106">
    <property type="entry name" value="QUINONE OXIDOREDUCTASE PIG3-RELATED"/>
    <property type="match status" value="1"/>
</dbReference>
<dbReference type="Pfam" id="PF13602">
    <property type="entry name" value="ADH_zinc_N_2"/>
    <property type="match status" value="1"/>
</dbReference>
<dbReference type="SUPFAM" id="SSF51735">
    <property type="entry name" value="NAD(P)-binding Rossmann-fold domains"/>
    <property type="match status" value="1"/>
</dbReference>
<comment type="caution">
    <text evidence="4">The sequence shown here is derived from an EMBL/GenBank/DDBJ whole genome shotgun (WGS) entry which is preliminary data.</text>
</comment>
<reference evidence="4 5" key="1">
    <citation type="journal article" date="2021" name="Nat. Commun.">
        <title>Genetic determinants of endophytism in the Arabidopsis root mycobiome.</title>
        <authorList>
            <person name="Mesny F."/>
            <person name="Miyauchi S."/>
            <person name="Thiergart T."/>
            <person name="Pickel B."/>
            <person name="Atanasova L."/>
            <person name="Karlsson M."/>
            <person name="Huettel B."/>
            <person name="Barry K.W."/>
            <person name="Haridas S."/>
            <person name="Chen C."/>
            <person name="Bauer D."/>
            <person name="Andreopoulos W."/>
            <person name="Pangilinan J."/>
            <person name="LaButti K."/>
            <person name="Riley R."/>
            <person name="Lipzen A."/>
            <person name="Clum A."/>
            <person name="Drula E."/>
            <person name="Henrissat B."/>
            <person name="Kohler A."/>
            <person name="Grigoriev I.V."/>
            <person name="Martin F.M."/>
            <person name="Hacquard S."/>
        </authorList>
    </citation>
    <scope>NUCLEOTIDE SEQUENCE [LARGE SCALE GENOMIC DNA]</scope>
    <source>
        <strain evidence="4 5">MPI-CAGE-CH-0241</strain>
    </source>
</reference>
<dbReference type="PANTHER" id="PTHR48106:SF13">
    <property type="entry name" value="QUINONE OXIDOREDUCTASE-RELATED"/>
    <property type="match status" value="1"/>
</dbReference>
<evidence type="ECO:0000259" key="3">
    <source>
        <dbReference type="SMART" id="SM00829"/>
    </source>
</evidence>
<sequence>MSHNTSPTPSQPGRWIVTEFGSPSVLKWEAQDIDRELSAFEVLVRVITAGIAGVDNIQRVGGYPDPRCTKPGFTPGYDFVGEVVRLGPSATSQSRLAVGTESPPCDDPIKICALPLNYMTAWGMLKRSGVELKPGNTIIGSVSGGVGTAVAQLVCAFDMDLEMIGTCSPPKFEYVKSLGVIPVDRFASDLVDQVRSLTNGEGVDVAYDAVGSEESLRRSHHATKKDVGQVISIGVMDEIQENGNGLRHTPQELFQLLFSRMQPRSSFFSVVPLDNSKSRAVFVDDFQAIVGNVRTGKLNPEIVKLYRPDQAVEAHEAIISGKDIRGKMVYIVDRELAAKQGL</sequence>
<keyword evidence="2" id="KW-0560">Oxidoreductase</keyword>
<feature type="domain" description="Enoyl reductase (ER)" evidence="3">
    <location>
        <begin position="21"/>
        <end position="330"/>
    </location>
</feature>
<dbReference type="InterPro" id="IPR036291">
    <property type="entry name" value="NAD(P)-bd_dom_sf"/>
</dbReference>
<dbReference type="GO" id="GO:0070402">
    <property type="term" value="F:NADPH binding"/>
    <property type="evidence" value="ECO:0007669"/>
    <property type="project" value="TreeGrafter"/>
</dbReference>
<organism evidence="4 5">
    <name type="scientific">Thelonectria olida</name>
    <dbReference type="NCBI Taxonomy" id="1576542"/>
    <lineage>
        <taxon>Eukaryota</taxon>
        <taxon>Fungi</taxon>
        <taxon>Dikarya</taxon>
        <taxon>Ascomycota</taxon>
        <taxon>Pezizomycotina</taxon>
        <taxon>Sordariomycetes</taxon>
        <taxon>Hypocreomycetidae</taxon>
        <taxon>Hypocreales</taxon>
        <taxon>Nectriaceae</taxon>
        <taxon>Thelonectria</taxon>
    </lineage>
</organism>
<evidence type="ECO:0000256" key="1">
    <source>
        <dbReference type="ARBA" id="ARBA00022857"/>
    </source>
</evidence>
<dbReference type="GO" id="GO:0003960">
    <property type="term" value="F:quinone reductase (NADPH) activity"/>
    <property type="evidence" value="ECO:0007669"/>
    <property type="project" value="TreeGrafter"/>
</dbReference>
<dbReference type="AlphaFoldDB" id="A0A9P8VY19"/>
<accession>A0A9P8VY19</accession>
<keyword evidence="1" id="KW-0521">NADP</keyword>
<dbReference type="InterPro" id="IPR020843">
    <property type="entry name" value="ER"/>
</dbReference>
<dbReference type="SUPFAM" id="SSF50129">
    <property type="entry name" value="GroES-like"/>
    <property type="match status" value="1"/>
</dbReference>
<gene>
    <name evidence="4" type="ORF">B0T10DRAFT_577263</name>
</gene>
<evidence type="ECO:0000313" key="5">
    <source>
        <dbReference type="Proteomes" id="UP000777438"/>
    </source>
</evidence>
<dbReference type="Pfam" id="PF08240">
    <property type="entry name" value="ADH_N"/>
    <property type="match status" value="1"/>
</dbReference>
<dbReference type="SMART" id="SM00829">
    <property type="entry name" value="PKS_ER"/>
    <property type="match status" value="1"/>
</dbReference>
<dbReference type="GO" id="GO:0005829">
    <property type="term" value="C:cytosol"/>
    <property type="evidence" value="ECO:0007669"/>
    <property type="project" value="TreeGrafter"/>
</dbReference>
<dbReference type="InterPro" id="IPR013154">
    <property type="entry name" value="ADH-like_N"/>
</dbReference>
<dbReference type="Proteomes" id="UP000777438">
    <property type="component" value="Unassembled WGS sequence"/>
</dbReference>
<dbReference type="Gene3D" id="3.40.50.720">
    <property type="entry name" value="NAD(P)-binding Rossmann-like Domain"/>
    <property type="match status" value="1"/>
</dbReference>
<evidence type="ECO:0000313" key="4">
    <source>
        <dbReference type="EMBL" id="KAH6884867.1"/>
    </source>
</evidence>